<gene>
    <name evidence="2" type="ORF">CWI84_11445</name>
</gene>
<dbReference type="RefSeq" id="WP_126842723.1">
    <property type="nucleotide sequence ID" value="NZ_PIQH01000013.1"/>
</dbReference>
<dbReference type="GO" id="GO:0032259">
    <property type="term" value="P:methylation"/>
    <property type="evidence" value="ECO:0007669"/>
    <property type="project" value="UniProtKB-KW"/>
</dbReference>
<evidence type="ECO:0000313" key="3">
    <source>
        <dbReference type="Proteomes" id="UP000287996"/>
    </source>
</evidence>
<keyword evidence="3" id="KW-1185">Reference proteome</keyword>
<comment type="caution">
    <text evidence="2">The sequence shown here is derived from an EMBL/GenBank/DDBJ whole genome shotgun (WGS) entry which is preliminary data.</text>
</comment>
<keyword evidence="1" id="KW-0732">Signal</keyword>
<organism evidence="2 3">
    <name type="scientific">Idiomarina tyrosinivorans</name>
    <dbReference type="NCBI Taxonomy" id="1445662"/>
    <lineage>
        <taxon>Bacteria</taxon>
        <taxon>Pseudomonadati</taxon>
        <taxon>Pseudomonadota</taxon>
        <taxon>Gammaproteobacteria</taxon>
        <taxon>Alteromonadales</taxon>
        <taxon>Idiomarinaceae</taxon>
        <taxon>Idiomarina</taxon>
    </lineage>
</organism>
<dbReference type="PROSITE" id="PS51257">
    <property type="entry name" value="PROKAR_LIPOPROTEIN"/>
    <property type="match status" value="1"/>
</dbReference>
<accession>A0A432ZFC6</accession>
<keyword evidence="2" id="KW-0808">Transferase</keyword>
<proteinExistence type="predicted"/>
<dbReference type="AlphaFoldDB" id="A0A432ZFC6"/>
<dbReference type="PIRSF" id="PIRSF031679">
    <property type="entry name" value="Mtase_Alr7345_prd"/>
    <property type="match status" value="1"/>
</dbReference>
<dbReference type="SUPFAM" id="SSF53335">
    <property type="entry name" value="S-adenosyl-L-methionine-dependent methyltransferases"/>
    <property type="match status" value="1"/>
</dbReference>
<dbReference type="OrthoDB" id="9801692at2"/>
<dbReference type="Proteomes" id="UP000287996">
    <property type="component" value="Unassembled WGS sequence"/>
</dbReference>
<dbReference type="EMBL" id="PIQH01000013">
    <property type="protein sequence ID" value="RUO76604.1"/>
    <property type="molecule type" value="Genomic_DNA"/>
</dbReference>
<dbReference type="GO" id="GO:0008168">
    <property type="term" value="F:methyltransferase activity"/>
    <property type="evidence" value="ECO:0007669"/>
    <property type="project" value="UniProtKB-KW"/>
</dbReference>
<keyword evidence="2" id="KW-0489">Methyltransferase</keyword>
<sequence>MRLITTLQVAAIGAATLLLSGCGQPQAMDLKQAVNSDVRSADHKARDQYRHPAQTLRFFQVEPDMTVVEIWPGGGWYTEILAPYLHDSGTLYAAHFPSDTEVGYQQRSRDKFVQRMQQTPAFENVIVTEFSPMGESAIAPPASADRVLTFRNLHNWYMDGGEEGVKAAFKQFYQALKPGGILGVVDHRLPEDRDSGDMRSSGYMKQQWVIDMAREAGFELEASTEINANPADNADHPKGVWSLPPTLTMGQKYRTEFEKIGESDRFTLKFRKPAQ</sequence>
<dbReference type="InterPro" id="IPR029063">
    <property type="entry name" value="SAM-dependent_MTases_sf"/>
</dbReference>
<feature type="signal peptide" evidence="1">
    <location>
        <begin position="1"/>
        <end position="27"/>
    </location>
</feature>
<evidence type="ECO:0000313" key="2">
    <source>
        <dbReference type="EMBL" id="RUO76604.1"/>
    </source>
</evidence>
<reference evidence="2 3" key="1">
    <citation type="journal article" date="2011" name="Front. Microbiol.">
        <title>Genomic signatures of strain selection and enhancement in Bacillus atrophaeus var. globigii, a historical biowarfare simulant.</title>
        <authorList>
            <person name="Gibbons H.S."/>
            <person name="Broomall S.M."/>
            <person name="McNew L.A."/>
            <person name="Daligault H."/>
            <person name="Chapman C."/>
            <person name="Bruce D."/>
            <person name="Karavis M."/>
            <person name="Krepps M."/>
            <person name="McGregor P.A."/>
            <person name="Hong C."/>
            <person name="Park K.H."/>
            <person name="Akmal A."/>
            <person name="Feldman A."/>
            <person name="Lin J.S."/>
            <person name="Chang W.E."/>
            <person name="Higgs B.W."/>
            <person name="Demirev P."/>
            <person name="Lindquist J."/>
            <person name="Liem A."/>
            <person name="Fochler E."/>
            <person name="Read T.D."/>
            <person name="Tapia R."/>
            <person name="Johnson S."/>
            <person name="Bishop-Lilly K.A."/>
            <person name="Detter C."/>
            <person name="Han C."/>
            <person name="Sozhamannan S."/>
            <person name="Rosenzweig C.N."/>
            <person name="Skowronski E.W."/>
        </authorList>
    </citation>
    <scope>NUCLEOTIDE SEQUENCE [LARGE SCALE GENOMIC DNA]</scope>
    <source>
        <strain evidence="2 3">CC-PW-9</strain>
    </source>
</reference>
<protein>
    <submittedName>
        <fullName evidence="2">Methyltransferase</fullName>
    </submittedName>
</protein>
<evidence type="ECO:0000256" key="1">
    <source>
        <dbReference type="SAM" id="SignalP"/>
    </source>
</evidence>
<dbReference type="InterPro" id="IPR016980">
    <property type="entry name" value="S-AdoMet-dep_MeTrfase_Alr7345"/>
</dbReference>
<feature type="chain" id="PRO_5019021121" evidence="1">
    <location>
        <begin position="28"/>
        <end position="275"/>
    </location>
</feature>
<dbReference type="Gene3D" id="3.40.50.150">
    <property type="entry name" value="Vaccinia Virus protein VP39"/>
    <property type="match status" value="1"/>
</dbReference>
<name>A0A432ZFC6_9GAMM</name>